<evidence type="ECO:0000313" key="6">
    <source>
        <dbReference type="EMBL" id="NTC29679.1"/>
    </source>
</evidence>
<dbReference type="GO" id="GO:0005524">
    <property type="term" value="F:ATP binding"/>
    <property type="evidence" value="ECO:0007669"/>
    <property type="project" value="UniProtKB-KW"/>
</dbReference>
<dbReference type="InterPro" id="IPR003439">
    <property type="entry name" value="ABC_transporter-like_ATP-bd"/>
</dbReference>
<keyword evidence="3" id="KW-0547">Nucleotide-binding</keyword>
<comment type="similarity">
    <text evidence="1">Belongs to the ABC transporter superfamily.</text>
</comment>
<proteinExistence type="inferred from homology"/>
<dbReference type="PROSITE" id="PS00211">
    <property type="entry name" value="ABC_TRANSPORTER_1"/>
    <property type="match status" value="1"/>
</dbReference>
<evidence type="ECO:0000256" key="3">
    <source>
        <dbReference type="ARBA" id="ARBA00022741"/>
    </source>
</evidence>
<evidence type="ECO:0000313" key="7">
    <source>
        <dbReference type="Proteomes" id="UP000702952"/>
    </source>
</evidence>
<name>A0AA44J9G9_AGRTU</name>
<comment type="caution">
    <text evidence="6">The sequence shown here is derived from an EMBL/GenBank/DDBJ whole genome shotgun (WGS) entry which is preliminary data.</text>
</comment>
<dbReference type="PANTHER" id="PTHR42781:SF4">
    <property type="entry name" value="SPERMIDINE_PUTRESCINE IMPORT ATP-BINDING PROTEIN POTA"/>
    <property type="match status" value="1"/>
</dbReference>
<dbReference type="GO" id="GO:0016887">
    <property type="term" value="F:ATP hydrolysis activity"/>
    <property type="evidence" value="ECO:0007669"/>
    <property type="project" value="InterPro"/>
</dbReference>
<protein>
    <submittedName>
        <fullName evidence="6">ABC transporter ATP-binding protein</fullName>
    </submittedName>
</protein>
<organism evidence="6 7">
    <name type="scientific">Agrobacterium tumefaciens</name>
    <dbReference type="NCBI Taxonomy" id="358"/>
    <lineage>
        <taxon>Bacteria</taxon>
        <taxon>Pseudomonadati</taxon>
        <taxon>Pseudomonadota</taxon>
        <taxon>Alphaproteobacteria</taxon>
        <taxon>Hyphomicrobiales</taxon>
        <taxon>Rhizobiaceae</taxon>
        <taxon>Rhizobium/Agrobacterium group</taxon>
        <taxon>Agrobacterium</taxon>
        <taxon>Agrobacterium tumefaciens complex</taxon>
    </lineage>
</organism>
<evidence type="ECO:0000256" key="4">
    <source>
        <dbReference type="ARBA" id="ARBA00022840"/>
    </source>
</evidence>
<dbReference type="RefSeq" id="WP_174018999.1">
    <property type="nucleotide sequence ID" value="NZ_JAAMAW010000021.1"/>
</dbReference>
<keyword evidence="4 6" id="KW-0067">ATP-binding</keyword>
<dbReference type="SUPFAM" id="SSF50331">
    <property type="entry name" value="MOP-like"/>
    <property type="match status" value="1"/>
</dbReference>
<dbReference type="Gene3D" id="2.40.50.100">
    <property type="match status" value="1"/>
</dbReference>
<dbReference type="FunFam" id="3.40.50.300:FF:000425">
    <property type="entry name" value="Probable ABC transporter, ATP-binding subunit"/>
    <property type="match status" value="1"/>
</dbReference>
<dbReference type="Gene3D" id="3.40.50.300">
    <property type="entry name" value="P-loop containing nucleotide triphosphate hydrolases"/>
    <property type="match status" value="1"/>
</dbReference>
<dbReference type="InterPro" id="IPR008995">
    <property type="entry name" value="Mo/tungstate-bd_C_term_dom"/>
</dbReference>
<dbReference type="AlphaFoldDB" id="A0AA44J9G9"/>
<evidence type="ECO:0000256" key="1">
    <source>
        <dbReference type="ARBA" id="ARBA00005417"/>
    </source>
</evidence>
<reference evidence="6" key="1">
    <citation type="journal article" date="2020" name="Science">
        <title>Unexpected conservation and global transmission of agrobacterial virulence plasmids.</title>
        <authorList>
            <person name="Weisberg A.J."/>
            <person name="Davis E.W. 2nd"/>
            <person name="Tabima J."/>
            <person name="Belcher M.S."/>
            <person name="Miller M."/>
            <person name="Kuo C.H."/>
            <person name="Loper J.E."/>
            <person name="Grunwald N.J."/>
            <person name="Putnam M.L."/>
            <person name="Chang J.H."/>
        </authorList>
    </citation>
    <scope>NUCLEOTIDE SEQUENCE</scope>
    <source>
        <strain evidence="6">17-1853-1a</strain>
    </source>
</reference>
<evidence type="ECO:0000256" key="2">
    <source>
        <dbReference type="ARBA" id="ARBA00022448"/>
    </source>
</evidence>
<dbReference type="SUPFAM" id="SSF52540">
    <property type="entry name" value="P-loop containing nucleoside triphosphate hydrolases"/>
    <property type="match status" value="1"/>
</dbReference>
<dbReference type="InterPro" id="IPR003593">
    <property type="entry name" value="AAA+_ATPase"/>
</dbReference>
<accession>A0AA44J9G9</accession>
<gene>
    <name evidence="6" type="ORF">G6M46_16210</name>
</gene>
<dbReference type="InterPro" id="IPR027417">
    <property type="entry name" value="P-loop_NTPase"/>
</dbReference>
<dbReference type="GO" id="GO:0015697">
    <property type="term" value="P:quaternary ammonium group transport"/>
    <property type="evidence" value="ECO:0007669"/>
    <property type="project" value="UniProtKB-ARBA"/>
</dbReference>
<evidence type="ECO:0000259" key="5">
    <source>
        <dbReference type="PROSITE" id="PS50893"/>
    </source>
</evidence>
<dbReference type="PROSITE" id="PS50893">
    <property type="entry name" value="ABC_TRANSPORTER_2"/>
    <property type="match status" value="1"/>
</dbReference>
<dbReference type="EMBL" id="JAAMAY010000027">
    <property type="protein sequence ID" value="NTC29679.1"/>
    <property type="molecule type" value="Genomic_DNA"/>
</dbReference>
<feature type="domain" description="ABC transporter" evidence="5">
    <location>
        <begin position="4"/>
        <end position="240"/>
    </location>
</feature>
<keyword evidence="2" id="KW-0813">Transport</keyword>
<dbReference type="Proteomes" id="UP000702952">
    <property type="component" value="Unassembled WGS sequence"/>
</dbReference>
<dbReference type="SMART" id="SM00382">
    <property type="entry name" value="AAA"/>
    <property type="match status" value="1"/>
</dbReference>
<dbReference type="InterPro" id="IPR017871">
    <property type="entry name" value="ABC_transporter-like_CS"/>
</dbReference>
<dbReference type="InterPro" id="IPR050093">
    <property type="entry name" value="ABC_SmlMolc_Importer"/>
</dbReference>
<dbReference type="Pfam" id="PF00005">
    <property type="entry name" value="ABC_tran"/>
    <property type="match status" value="1"/>
</dbReference>
<sequence>MANLNVRDLKVRLGSNDILKGVSVSFKQGDVVALLGQSGSGKTTLLRSIAGLEQPSAGTITVDDRVIFDAATATNLPPEKRGLGLVFQSYALWPHKTVFDNVAYGMRLRGVDRASLALRVKAAMDGIGIGHLGDRLPHQLSGGQQQRVALARAMVYDPPVILLDEPLSNLDAKLREEARIWIRGLIKESGRTAVFVTHDQEEALAVADKVVLLDGGTIVQSGTPEELYSEPQSLFASTFMGSNNVIPTRIVERRGDKARISIGGSDIWGTLMPGVKETEATAVIRVENLTVTTDMSNNAIEAELDTSLYLGSRWEHIFKCGTERLRTTQKKRLPAGRHRLDVSADHVWIF</sequence>
<dbReference type="PANTHER" id="PTHR42781">
    <property type="entry name" value="SPERMIDINE/PUTRESCINE IMPORT ATP-BINDING PROTEIN POTA"/>
    <property type="match status" value="1"/>
</dbReference>